<accession>A0AA38IRA7</accession>
<sequence>MLIRWGHSGVDFFGRRVMDTNGQNGRILGQDLAVRECQGAVAPAPDGTQLALRTYTLIYDTPASISCSHHMTAGLNIPIGALLI</sequence>
<dbReference type="AlphaFoldDB" id="A0AA38IRA7"/>
<keyword evidence="2" id="KW-1185">Reference proteome</keyword>
<name>A0AA38IRA7_9CUCU</name>
<reference evidence="1" key="1">
    <citation type="journal article" date="2023" name="G3 (Bethesda)">
        <title>Whole genome assemblies of Zophobas morio and Tenebrio molitor.</title>
        <authorList>
            <person name="Kaur S."/>
            <person name="Stinson S.A."/>
            <person name="diCenzo G.C."/>
        </authorList>
    </citation>
    <scope>NUCLEOTIDE SEQUENCE</scope>
    <source>
        <strain evidence="1">QUZm001</strain>
    </source>
</reference>
<gene>
    <name evidence="1" type="ORF">Zmor_004894</name>
</gene>
<proteinExistence type="predicted"/>
<dbReference type="Proteomes" id="UP001168821">
    <property type="component" value="Unassembled WGS sequence"/>
</dbReference>
<organism evidence="1 2">
    <name type="scientific">Zophobas morio</name>
    <dbReference type="NCBI Taxonomy" id="2755281"/>
    <lineage>
        <taxon>Eukaryota</taxon>
        <taxon>Metazoa</taxon>
        <taxon>Ecdysozoa</taxon>
        <taxon>Arthropoda</taxon>
        <taxon>Hexapoda</taxon>
        <taxon>Insecta</taxon>
        <taxon>Pterygota</taxon>
        <taxon>Neoptera</taxon>
        <taxon>Endopterygota</taxon>
        <taxon>Coleoptera</taxon>
        <taxon>Polyphaga</taxon>
        <taxon>Cucujiformia</taxon>
        <taxon>Tenebrionidae</taxon>
        <taxon>Zophobas</taxon>
    </lineage>
</organism>
<evidence type="ECO:0000313" key="2">
    <source>
        <dbReference type="Proteomes" id="UP001168821"/>
    </source>
</evidence>
<comment type="caution">
    <text evidence="1">The sequence shown here is derived from an EMBL/GenBank/DDBJ whole genome shotgun (WGS) entry which is preliminary data.</text>
</comment>
<dbReference type="EMBL" id="JALNTZ010000002">
    <property type="protein sequence ID" value="KAJ3660445.1"/>
    <property type="molecule type" value="Genomic_DNA"/>
</dbReference>
<evidence type="ECO:0000313" key="1">
    <source>
        <dbReference type="EMBL" id="KAJ3660445.1"/>
    </source>
</evidence>
<protein>
    <submittedName>
        <fullName evidence="1">Uncharacterized protein</fullName>
    </submittedName>
</protein>